<keyword evidence="5" id="KW-0418">Kinase</keyword>
<dbReference type="RefSeq" id="XP_033654653.1">
    <property type="nucleotide sequence ID" value="XM_033794967.1"/>
</dbReference>
<reference evidence="10" key="1">
    <citation type="journal article" date="2020" name="Stud. Mycol.">
        <title>101 Dothideomycetes genomes: a test case for predicting lifestyles and emergence of pathogens.</title>
        <authorList>
            <person name="Haridas S."/>
            <person name="Albert R."/>
            <person name="Binder M."/>
            <person name="Bloem J."/>
            <person name="Labutti K."/>
            <person name="Salamov A."/>
            <person name="Andreopoulos B."/>
            <person name="Baker S."/>
            <person name="Barry K."/>
            <person name="Bills G."/>
            <person name="Bluhm B."/>
            <person name="Cannon C."/>
            <person name="Castanera R."/>
            <person name="Culley D."/>
            <person name="Daum C."/>
            <person name="Ezra D."/>
            <person name="Gonzalez J."/>
            <person name="Henrissat B."/>
            <person name="Kuo A."/>
            <person name="Liang C."/>
            <person name="Lipzen A."/>
            <person name="Lutzoni F."/>
            <person name="Magnuson J."/>
            <person name="Mondo S."/>
            <person name="Nolan M."/>
            <person name="Ohm R."/>
            <person name="Pangilinan J."/>
            <person name="Park H.-J."/>
            <person name="Ramirez L."/>
            <person name="Alfaro M."/>
            <person name="Sun H."/>
            <person name="Tritt A."/>
            <person name="Yoshinaga Y."/>
            <person name="Zwiers L.-H."/>
            <person name="Turgeon B."/>
            <person name="Goodwin S."/>
            <person name="Spatafora J."/>
            <person name="Crous P."/>
            <person name="Grigoriev I."/>
        </authorList>
    </citation>
    <scope>NUCLEOTIDE SEQUENCE</scope>
    <source>
        <strain evidence="10">CBS 379.55</strain>
    </source>
</reference>
<dbReference type="InterPro" id="IPR029016">
    <property type="entry name" value="GAF-like_dom_sf"/>
</dbReference>
<feature type="non-terminal residue" evidence="10">
    <location>
        <position position="1210"/>
    </location>
</feature>
<dbReference type="Gene3D" id="3.40.50.2300">
    <property type="match status" value="1"/>
</dbReference>
<feature type="region of interest" description="Disordered" evidence="7">
    <location>
        <begin position="322"/>
        <end position="343"/>
    </location>
</feature>
<feature type="compositionally biased region" description="Low complexity" evidence="7">
    <location>
        <begin position="286"/>
        <end position="301"/>
    </location>
</feature>
<feature type="non-terminal residue" evidence="10">
    <location>
        <position position="1"/>
    </location>
</feature>
<dbReference type="InterPro" id="IPR011006">
    <property type="entry name" value="CheY-like_superfamily"/>
</dbReference>
<evidence type="ECO:0000256" key="1">
    <source>
        <dbReference type="ARBA" id="ARBA00000085"/>
    </source>
</evidence>
<evidence type="ECO:0000313" key="11">
    <source>
        <dbReference type="Proteomes" id="UP000800097"/>
    </source>
</evidence>
<dbReference type="FunFam" id="3.30.450.40:FF:000083">
    <property type="entry name" value="Sensor histidine kinase/response regulator, putative (AFU_orthologue AFUA_4G00660)"/>
    <property type="match status" value="1"/>
</dbReference>
<feature type="compositionally biased region" description="Basic and acidic residues" evidence="7">
    <location>
        <begin position="328"/>
        <end position="337"/>
    </location>
</feature>
<proteinExistence type="predicted"/>
<dbReference type="EC" id="2.7.13.3" evidence="2"/>
<dbReference type="Gene3D" id="1.10.287.130">
    <property type="match status" value="1"/>
</dbReference>
<dbReference type="SUPFAM" id="SSF55874">
    <property type="entry name" value="ATPase domain of HSP90 chaperone/DNA topoisomerase II/histidine kinase"/>
    <property type="match status" value="1"/>
</dbReference>
<dbReference type="GO" id="GO:0000155">
    <property type="term" value="F:phosphorelay sensor kinase activity"/>
    <property type="evidence" value="ECO:0007669"/>
    <property type="project" value="InterPro"/>
</dbReference>
<dbReference type="SUPFAM" id="SSF52172">
    <property type="entry name" value="CheY-like"/>
    <property type="match status" value="1"/>
</dbReference>
<comment type="catalytic activity">
    <reaction evidence="1">
        <text>ATP + protein L-histidine = ADP + protein N-phospho-L-histidine.</text>
        <dbReference type="EC" id="2.7.13.3"/>
    </reaction>
</comment>
<dbReference type="PANTHER" id="PTHR43047">
    <property type="entry name" value="TWO-COMPONENT HISTIDINE PROTEIN KINASE"/>
    <property type="match status" value="1"/>
</dbReference>
<dbReference type="InterPro" id="IPR036097">
    <property type="entry name" value="HisK_dim/P_sf"/>
</dbReference>
<dbReference type="InterPro" id="IPR001789">
    <property type="entry name" value="Sig_transdc_resp-reg_receiver"/>
</dbReference>
<keyword evidence="3 6" id="KW-0597">Phosphoprotein</keyword>
<evidence type="ECO:0000256" key="3">
    <source>
        <dbReference type="ARBA" id="ARBA00022553"/>
    </source>
</evidence>
<dbReference type="Pfam" id="PF02518">
    <property type="entry name" value="HATPase_c"/>
    <property type="match status" value="1"/>
</dbReference>
<evidence type="ECO:0000256" key="5">
    <source>
        <dbReference type="ARBA" id="ARBA00022777"/>
    </source>
</evidence>
<dbReference type="InterPro" id="IPR003594">
    <property type="entry name" value="HATPase_dom"/>
</dbReference>
<dbReference type="Pfam" id="PF01590">
    <property type="entry name" value="GAF"/>
    <property type="match status" value="1"/>
</dbReference>
<dbReference type="InterPro" id="IPR036890">
    <property type="entry name" value="HATPase_C_sf"/>
</dbReference>
<evidence type="ECO:0000256" key="6">
    <source>
        <dbReference type="PROSITE-ProRule" id="PRU00169"/>
    </source>
</evidence>
<dbReference type="Gene3D" id="3.30.450.40">
    <property type="match status" value="1"/>
</dbReference>
<evidence type="ECO:0000259" key="9">
    <source>
        <dbReference type="PROSITE" id="PS50110"/>
    </source>
</evidence>
<dbReference type="GeneID" id="54548142"/>
<dbReference type="Pfam" id="PF00512">
    <property type="entry name" value="HisKA"/>
    <property type="match status" value="1"/>
</dbReference>
<dbReference type="SUPFAM" id="SSF47384">
    <property type="entry name" value="Homodimeric domain of signal transducing histidine kinase"/>
    <property type="match status" value="1"/>
</dbReference>
<dbReference type="GO" id="GO:0009927">
    <property type="term" value="F:histidine phosphotransfer kinase activity"/>
    <property type="evidence" value="ECO:0007669"/>
    <property type="project" value="TreeGrafter"/>
</dbReference>
<dbReference type="FunFam" id="1.10.287.130:FF:000023">
    <property type="entry name" value="Sensor histidine kinase/response regulator, putative"/>
    <property type="match status" value="1"/>
</dbReference>
<dbReference type="Proteomes" id="UP000800097">
    <property type="component" value="Unassembled WGS sequence"/>
</dbReference>
<evidence type="ECO:0000313" key="10">
    <source>
        <dbReference type="EMBL" id="KAF2277114.1"/>
    </source>
</evidence>
<dbReference type="SUPFAM" id="SSF55781">
    <property type="entry name" value="GAF domain-like"/>
    <property type="match status" value="1"/>
</dbReference>
<feature type="domain" description="Response regulatory" evidence="9">
    <location>
        <begin position="1078"/>
        <end position="1206"/>
    </location>
</feature>
<dbReference type="Gene3D" id="3.30.565.10">
    <property type="entry name" value="Histidine kinase-like ATPase, C-terminal domain"/>
    <property type="match status" value="1"/>
</dbReference>
<evidence type="ECO:0000256" key="4">
    <source>
        <dbReference type="ARBA" id="ARBA00022679"/>
    </source>
</evidence>
<keyword evidence="11" id="KW-1185">Reference proteome</keyword>
<dbReference type="InterPro" id="IPR003661">
    <property type="entry name" value="HisK_dim/P_dom"/>
</dbReference>
<protein>
    <recommendedName>
        <fullName evidence="2">histidine kinase</fullName>
        <ecNumber evidence="2">2.7.13.3</ecNumber>
    </recommendedName>
</protein>
<evidence type="ECO:0000259" key="8">
    <source>
        <dbReference type="PROSITE" id="PS50109"/>
    </source>
</evidence>
<dbReference type="CDD" id="cd17546">
    <property type="entry name" value="REC_hyHK_CKI1_RcsC-like"/>
    <property type="match status" value="1"/>
</dbReference>
<feature type="compositionally biased region" description="Basic and acidic residues" evidence="7">
    <location>
        <begin position="270"/>
        <end position="282"/>
    </location>
</feature>
<dbReference type="PRINTS" id="PR00344">
    <property type="entry name" value="BCTRLSENSOR"/>
</dbReference>
<feature type="region of interest" description="Disordered" evidence="7">
    <location>
        <begin position="247"/>
        <end position="309"/>
    </location>
</feature>
<gene>
    <name evidence="10" type="ORF">EI97DRAFT_361720</name>
</gene>
<dbReference type="GO" id="GO:0005886">
    <property type="term" value="C:plasma membrane"/>
    <property type="evidence" value="ECO:0007669"/>
    <property type="project" value="TreeGrafter"/>
</dbReference>
<feature type="region of interest" description="Disordered" evidence="7">
    <location>
        <begin position="1026"/>
        <end position="1063"/>
    </location>
</feature>
<dbReference type="Pfam" id="PF00072">
    <property type="entry name" value="Response_reg"/>
    <property type="match status" value="1"/>
</dbReference>
<dbReference type="SMART" id="SM00388">
    <property type="entry name" value="HisKA"/>
    <property type="match status" value="1"/>
</dbReference>
<dbReference type="CDD" id="cd00082">
    <property type="entry name" value="HisKA"/>
    <property type="match status" value="1"/>
</dbReference>
<feature type="compositionally biased region" description="Basic and acidic residues" evidence="7">
    <location>
        <begin position="1034"/>
        <end position="1047"/>
    </location>
</feature>
<sequence>QRAMDHAERTKEREFYRFHSLTSPVVPPHLDAQPTPSDDKALTAFAQLGALRLNAHRGLISFFDRRNCYILAEATPTLSLQTGNAQREGDRLQWGRCVFPKQQSICHYTVNMKSNRDADGYGQIPSLVVNDLTLDDRFKHFPSVVGPAKIRFYAGVPIRSPSGHNIGTYCVLDEKPRDGISDVDMMFLKDMGMTVMRHLEMTRALDDHRRGGVMVRSLGSFAEGKSTLEDWSQDLWSPAPAAALHADDMQLPLPRRRRRARSSVDGSTAEARELVGLHKGYEDNNSTSPSSQSQQITPESSVPGNDALTPASEVLDHQHLSNAAVKTASDETRDSDQSRLSPEMKSLFSRASNMIREAVEADGVVFFDAKVSTFGGLVEDEFAQEQPAEVIEQDKPCAILGSSSTATTPPVSERQIPLYEAELRHLLRSYPHGQIFNFDDETAWTSKPGGRTSRFDISHVLNESLGGTISDLKRPDSARSQDDERILKETFPEARTMVLYPLWDSHRDRWFAGAIIWSSDPMRVFTTEQELSYLAAFSNSIMAEVARLDIKLADTAKGDFISSISHELRSPLHGILGCCELLKDSEMDTFQSNMTQTIETCGKTLLDTINHVLDFAKINSLTKGAVKRQNRRSQSTKHVISPAQSHTNDIMTLITDVDLSVLTEEVLETVFAGYSFQKTASQIYGAPSAKSDSPPIAVVVDIEQSNNYVFRTQPGAWRRVLMNLFGNALKYTPAGYTKVKLQAIPSSDPNDDTSELRLTVHDSGIGMSEDYINNRLFHSFAQENPLTQGTGLGLSIVKQIIQSLGGDIEVRSRKHHGTKFTVTCPLKPSMLSPADSPSTADGDLQAIRKRTRGKTVGFVGFDIESDYFPSKSAKTRSATNLALRALEDTCRDWFGMSVQRCKMTAGSVSGNLDLLVATESGATWLRTQPHASASSTAPVVVVCQGAASAHSTLAKTDAGRIFECISQPCGPHKLAKALASCLDRHEHRQMMQSMELITELDAPTPSADPLSIRERAFSLDPTALTTHLSHLSPPHRDQRLAQSEHSRPHLNPALSAPVITPSPNPLKQMRPLTPRPLHCLAADDNPINLRLLRTFVDKLHHKHTLATNGREAVAAFKEAASHSRPGTIPFDVVLMDINMPEMDGLEATRQIRAYERDAGLKPVTIIALTGVASSEAQQEAHVSGVNLFLIKPVRLRELETVLNGVVIGDD</sequence>
<dbReference type="PROSITE" id="PS50110">
    <property type="entry name" value="RESPONSE_REGULATORY"/>
    <property type="match status" value="1"/>
</dbReference>
<feature type="modified residue" description="4-aspartylphosphate" evidence="6">
    <location>
        <position position="1136"/>
    </location>
</feature>
<keyword evidence="4" id="KW-0808">Transferase</keyword>
<organism evidence="10 11">
    <name type="scientific">Westerdykella ornata</name>
    <dbReference type="NCBI Taxonomy" id="318751"/>
    <lineage>
        <taxon>Eukaryota</taxon>
        <taxon>Fungi</taxon>
        <taxon>Dikarya</taxon>
        <taxon>Ascomycota</taxon>
        <taxon>Pezizomycotina</taxon>
        <taxon>Dothideomycetes</taxon>
        <taxon>Pleosporomycetidae</taxon>
        <taxon>Pleosporales</taxon>
        <taxon>Sporormiaceae</taxon>
        <taxon>Westerdykella</taxon>
    </lineage>
</organism>
<dbReference type="InterPro" id="IPR003018">
    <property type="entry name" value="GAF"/>
</dbReference>
<dbReference type="PANTHER" id="PTHR43047:SF72">
    <property type="entry name" value="OSMOSENSING HISTIDINE PROTEIN KINASE SLN1"/>
    <property type="match status" value="1"/>
</dbReference>
<evidence type="ECO:0000256" key="7">
    <source>
        <dbReference type="SAM" id="MobiDB-lite"/>
    </source>
</evidence>
<feature type="domain" description="Histidine kinase" evidence="8">
    <location>
        <begin position="563"/>
        <end position="828"/>
    </location>
</feature>
<name>A0A6A6JLJ1_WESOR</name>
<dbReference type="SMART" id="SM00387">
    <property type="entry name" value="HATPase_c"/>
    <property type="match status" value="1"/>
</dbReference>
<dbReference type="PROSITE" id="PS50109">
    <property type="entry name" value="HIS_KIN"/>
    <property type="match status" value="1"/>
</dbReference>
<dbReference type="AlphaFoldDB" id="A0A6A6JLJ1"/>
<dbReference type="OrthoDB" id="303614at2759"/>
<dbReference type="InterPro" id="IPR005467">
    <property type="entry name" value="His_kinase_dom"/>
</dbReference>
<dbReference type="InterPro" id="IPR004358">
    <property type="entry name" value="Sig_transdc_His_kin-like_C"/>
</dbReference>
<accession>A0A6A6JLJ1</accession>
<dbReference type="EMBL" id="ML986491">
    <property type="protein sequence ID" value="KAF2277114.1"/>
    <property type="molecule type" value="Genomic_DNA"/>
</dbReference>
<evidence type="ECO:0000256" key="2">
    <source>
        <dbReference type="ARBA" id="ARBA00012438"/>
    </source>
</evidence>
<dbReference type="SMART" id="SM00448">
    <property type="entry name" value="REC"/>
    <property type="match status" value="1"/>
</dbReference>